<reference evidence="1 2" key="1">
    <citation type="submission" date="2017-02" db="EMBL/GenBank/DDBJ databases">
        <title>Bacillus pseudomycoides isolate FSL K6-0042.</title>
        <authorList>
            <person name="Kovac J."/>
        </authorList>
    </citation>
    <scope>NUCLEOTIDE SEQUENCE [LARGE SCALE GENOMIC DNA]</scope>
    <source>
        <strain evidence="1 2">FSL K6-0042</strain>
    </source>
</reference>
<gene>
    <name evidence="1" type="ORF">BW425_26520</name>
</gene>
<dbReference type="Proteomes" id="UP000195321">
    <property type="component" value="Unassembled WGS sequence"/>
</dbReference>
<evidence type="ECO:0000313" key="1">
    <source>
        <dbReference type="EMBL" id="OUM45952.1"/>
    </source>
</evidence>
<organism evidence="1 2">
    <name type="scientific">Bacillus pseudomycoides</name>
    <dbReference type="NCBI Taxonomy" id="64104"/>
    <lineage>
        <taxon>Bacteria</taxon>
        <taxon>Bacillati</taxon>
        <taxon>Bacillota</taxon>
        <taxon>Bacilli</taxon>
        <taxon>Bacillales</taxon>
        <taxon>Bacillaceae</taxon>
        <taxon>Bacillus</taxon>
        <taxon>Bacillus cereus group</taxon>
    </lineage>
</organism>
<comment type="caution">
    <text evidence="1">The sequence shown here is derived from an EMBL/GenBank/DDBJ whole genome shotgun (WGS) entry which is preliminary data.</text>
</comment>
<dbReference type="EMBL" id="MWPX01000072">
    <property type="protein sequence ID" value="OUM45952.1"/>
    <property type="molecule type" value="Genomic_DNA"/>
</dbReference>
<dbReference type="AlphaFoldDB" id="A0A1Y3MED7"/>
<proteinExistence type="predicted"/>
<name>A0A1Y3MED7_9BACI</name>
<protein>
    <submittedName>
        <fullName evidence="1">Uncharacterized protein</fullName>
    </submittedName>
</protein>
<evidence type="ECO:0000313" key="2">
    <source>
        <dbReference type="Proteomes" id="UP000195321"/>
    </source>
</evidence>
<accession>A0A1Y3MED7</accession>
<sequence>MSGFLKKYYLFLAELLALSNSDNREDLQKACKSLDITGFNALFRVSRKGDTFLFFVTFS</sequence>